<evidence type="ECO:0000259" key="8">
    <source>
        <dbReference type="Pfam" id="PF13004"/>
    </source>
</evidence>
<dbReference type="InterPro" id="IPR014941">
    <property type="entry name" value="FimB/Mfa2/Mfa3"/>
</dbReference>
<keyword evidence="10" id="KW-1185">Reference proteome</keyword>
<keyword evidence="4" id="KW-0472">Membrane</keyword>
<keyword evidence="5" id="KW-0564">Palmitate</keyword>
<evidence type="ECO:0000256" key="1">
    <source>
        <dbReference type="ARBA" id="ARBA00004442"/>
    </source>
</evidence>
<dbReference type="Gene3D" id="2.60.40.2580">
    <property type="match status" value="1"/>
</dbReference>
<evidence type="ECO:0000313" key="10">
    <source>
        <dbReference type="Proteomes" id="UP001596023"/>
    </source>
</evidence>
<comment type="caution">
    <text evidence="9">The sequence shown here is derived from an EMBL/GenBank/DDBJ whole genome shotgun (WGS) entry which is preliminary data.</text>
</comment>
<dbReference type="InterPro" id="IPR013783">
    <property type="entry name" value="Ig-like_fold"/>
</dbReference>
<dbReference type="EMBL" id="JBHSGN010000114">
    <property type="protein sequence ID" value="MFC4675703.1"/>
    <property type="molecule type" value="Genomic_DNA"/>
</dbReference>
<keyword evidence="3" id="KW-0732">Signal</keyword>
<organism evidence="9 10">
    <name type="scientific">Dysgonomonas termitidis</name>
    <dbReference type="NCBI Taxonomy" id="1516126"/>
    <lineage>
        <taxon>Bacteria</taxon>
        <taxon>Pseudomonadati</taxon>
        <taxon>Bacteroidota</taxon>
        <taxon>Bacteroidia</taxon>
        <taxon>Bacteroidales</taxon>
        <taxon>Dysgonomonadaceae</taxon>
        <taxon>Dysgonomonas</taxon>
    </lineage>
</organism>
<feature type="domain" description="BACON" evidence="8">
    <location>
        <begin position="405"/>
        <end position="457"/>
    </location>
</feature>
<evidence type="ECO:0000256" key="4">
    <source>
        <dbReference type="ARBA" id="ARBA00023136"/>
    </source>
</evidence>
<name>A0ABV9L074_9BACT</name>
<evidence type="ECO:0000313" key="9">
    <source>
        <dbReference type="EMBL" id="MFC4675703.1"/>
    </source>
</evidence>
<evidence type="ECO:0000256" key="6">
    <source>
        <dbReference type="ARBA" id="ARBA00023237"/>
    </source>
</evidence>
<proteinExistence type="inferred from homology"/>
<evidence type="ECO:0000256" key="3">
    <source>
        <dbReference type="ARBA" id="ARBA00022729"/>
    </source>
</evidence>
<dbReference type="Proteomes" id="UP001596023">
    <property type="component" value="Unassembled WGS sequence"/>
</dbReference>
<dbReference type="InterPro" id="IPR024361">
    <property type="entry name" value="BACON"/>
</dbReference>
<comment type="similarity">
    <text evidence="2">Belongs to the bacteroidetes fimbrillin superfamily. FimB/Mfa2 family.</text>
</comment>
<keyword evidence="6" id="KW-0998">Cell outer membrane</keyword>
<accession>A0ABV9L074</accession>
<dbReference type="Pfam" id="PF13004">
    <property type="entry name" value="BACON"/>
    <property type="match status" value="1"/>
</dbReference>
<dbReference type="RefSeq" id="WP_379999176.1">
    <property type="nucleotide sequence ID" value="NZ_JBHSGN010000114.1"/>
</dbReference>
<evidence type="ECO:0000256" key="7">
    <source>
        <dbReference type="ARBA" id="ARBA00023288"/>
    </source>
</evidence>
<evidence type="ECO:0000256" key="2">
    <source>
        <dbReference type="ARBA" id="ARBA00007248"/>
    </source>
</evidence>
<protein>
    <submittedName>
        <fullName evidence="9">FimB/Mfa2 family fimbrial subunit</fullName>
    </submittedName>
</protein>
<reference evidence="10" key="1">
    <citation type="journal article" date="2019" name="Int. J. Syst. Evol. Microbiol.">
        <title>The Global Catalogue of Microorganisms (GCM) 10K type strain sequencing project: providing services to taxonomists for standard genome sequencing and annotation.</title>
        <authorList>
            <consortium name="The Broad Institute Genomics Platform"/>
            <consortium name="The Broad Institute Genome Sequencing Center for Infectious Disease"/>
            <person name="Wu L."/>
            <person name="Ma J."/>
        </authorList>
    </citation>
    <scope>NUCLEOTIDE SEQUENCE [LARGE SCALE GENOMIC DNA]</scope>
    <source>
        <strain evidence="10">CCUG 66188</strain>
    </source>
</reference>
<sequence length="457" mass="48213">MKIKVLYILLLVVQLFEVTGCIDEREGNTAVQGDEQLVSFSIRVPGASAPKTKALTEVDENAVDNIVLLLFNSSGYYTYQPIYINNITDGANSAQKTFTAKIPVGTYDMVILANSSQIVSAALGSINQGDTKATVMQQLKLTNTGKWDTSGSFTKIPMWGEIATLTVGSPTANQTVNLIRMVSKIDVTLGTTAQTKFALKSVRLYNYNNQGYVAPDAVNWGNGVATAPTVPASAQKQTGPLVYNGTSITTTDISCINEIYTFEAAKGSATGAAANTCLVIGGIYGSDGTETFYRVDFANTAAGATTYLDLLRNHKYTVQITDMLGSGEATAEAAFNSAPVNTVKIIEYDESAITDIVFNNNYMLGVSTGEFNLSGSAGNSTLEVFTDYTDGATYACFEADGVTPATGGWLSVTGGPVTANTKTTLGIQVTANTGAVRTGKIKITAGNLTHVVTVNQN</sequence>
<keyword evidence="7" id="KW-0449">Lipoprotein</keyword>
<comment type="subcellular location">
    <subcellularLocation>
        <location evidence="1">Cell outer membrane</location>
    </subcellularLocation>
</comment>
<gene>
    <name evidence="9" type="ORF">ACFO6W_18605</name>
</gene>
<dbReference type="Gene3D" id="2.60.40.10">
    <property type="entry name" value="Immunoglobulins"/>
    <property type="match status" value="1"/>
</dbReference>
<dbReference type="Pfam" id="PF08842">
    <property type="entry name" value="Mfa2"/>
    <property type="match status" value="1"/>
</dbReference>
<evidence type="ECO:0000256" key="5">
    <source>
        <dbReference type="ARBA" id="ARBA00023139"/>
    </source>
</evidence>